<dbReference type="AlphaFoldDB" id="A0A3E0W0Q8"/>
<protein>
    <submittedName>
        <fullName evidence="2">Uncharacterized protein</fullName>
    </submittedName>
</protein>
<reference evidence="2 3" key="1">
    <citation type="submission" date="2017-04" db="EMBL/GenBank/DDBJ databases">
        <title>Comparative genome analysis of Subtercola boreus.</title>
        <authorList>
            <person name="Cho Y.-J."/>
            <person name="Cho A."/>
            <person name="Kim O.-S."/>
            <person name="Lee J.-I."/>
        </authorList>
    </citation>
    <scope>NUCLEOTIDE SEQUENCE [LARGE SCALE GENOMIC DNA]</scope>
    <source>
        <strain evidence="2 3">P27479</strain>
    </source>
</reference>
<evidence type="ECO:0000313" key="2">
    <source>
        <dbReference type="EMBL" id="RFA15581.1"/>
    </source>
</evidence>
<dbReference type="RefSeq" id="WP_116410953.1">
    <property type="nucleotide sequence ID" value="NZ_NBXB01000019.1"/>
</dbReference>
<comment type="caution">
    <text evidence="2">The sequence shown here is derived from an EMBL/GenBank/DDBJ whole genome shotgun (WGS) entry which is preliminary data.</text>
</comment>
<feature type="region of interest" description="Disordered" evidence="1">
    <location>
        <begin position="1"/>
        <end position="56"/>
    </location>
</feature>
<accession>A0A3E0W0Q8</accession>
<evidence type="ECO:0000256" key="1">
    <source>
        <dbReference type="SAM" id="MobiDB-lite"/>
    </source>
</evidence>
<dbReference type="EMBL" id="NBXB01000019">
    <property type="protein sequence ID" value="RFA15581.1"/>
    <property type="molecule type" value="Genomic_DNA"/>
</dbReference>
<name>A0A3E0W0Q8_9MICO</name>
<organism evidence="2 3">
    <name type="scientific">Subtercola boreus</name>
    <dbReference type="NCBI Taxonomy" id="120213"/>
    <lineage>
        <taxon>Bacteria</taxon>
        <taxon>Bacillati</taxon>
        <taxon>Actinomycetota</taxon>
        <taxon>Actinomycetes</taxon>
        <taxon>Micrococcales</taxon>
        <taxon>Microbacteriaceae</taxon>
        <taxon>Subtercola</taxon>
    </lineage>
</organism>
<proteinExistence type="predicted"/>
<evidence type="ECO:0000313" key="3">
    <source>
        <dbReference type="Proteomes" id="UP000256541"/>
    </source>
</evidence>
<sequence>MTNDDRATSTSASVRRLSSVAESQAAGATDARVGVSRGTRIAAARARRTADVKRGKVTPPWIIELAESAG</sequence>
<dbReference type="Proteomes" id="UP000256541">
    <property type="component" value="Unassembled WGS sequence"/>
</dbReference>
<gene>
    <name evidence="2" type="ORF">B7R22_06415</name>
</gene>